<dbReference type="EMBL" id="JAGTPG010000002">
    <property type="protein sequence ID" value="MBR8643495.1"/>
    <property type="molecule type" value="Genomic_DNA"/>
</dbReference>
<feature type="domain" description="Enoyl reductase (ER)" evidence="1">
    <location>
        <begin position="10"/>
        <end position="301"/>
    </location>
</feature>
<dbReference type="PANTHER" id="PTHR11695">
    <property type="entry name" value="ALCOHOL DEHYDROGENASE RELATED"/>
    <property type="match status" value="1"/>
</dbReference>
<dbReference type="InterPro" id="IPR011032">
    <property type="entry name" value="GroES-like_sf"/>
</dbReference>
<dbReference type="InterPro" id="IPR020843">
    <property type="entry name" value="ER"/>
</dbReference>
<dbReference type="Gene3D" id="3.40.50.720">
    <property type="entry name" value="NAD(P)-binding Rossmann-like Domain"/>
    <property type="match status" value="1"/>
</dbReference>
<dbReference type="InterPro" id="IPR036291">
    <property type="entry name" value="NAD(P)-bd_dom_sf"/>
</dbReference>
<gene>
    <name evidence="2" type="ORF">KEF29_39410</name>
</gene>
<dbReference type="GO" id="GO:0016491">
    <property type="term" value="F:oxidoreductase activity"/>
    <property type="evidence" value="ECO:0007669"/>
    <property type="project" value="InterPro"/>
</dbReference>
<dbReference type="Proteomes" id="UP000682308">
    <property type="component" value="Unassembled WGS sequence"/>
</dbReference>
<dbReference type="Pfam" id="PF13602">
    <property type="entry name" value="ADH_zinc_N_2"/>
    <property type="match status" value="1"/>
</dbReference>
<organism evidence="2 3">
    <name type="scientific">Streptomyces tuirus</name>
    <dbReference type="NCBI Taxonomy" id="68278"/>
    <lineage>
        <taxon>Bacteria</taxon>
        <taxon>Bacillati</taxon>
        <taxon>Actinomycetota</taxon>
        <taxon>Actinomycetes</taxon>
        <taxon>Kitasatosporales</taxon>
        <taxon>Streptomycetaceae</taxon>
        <taxon>Streptomyces</taxon>
    </lineage>
</organism>
<dbReference type="SUPFAM" id="SSF51735">
    <property type="entry name" value="NAD(P)-binding Rossmann-fold domains"/>
    <property type="match status" value="1"/>
</dbReference>
<dbReference type="CDD" id="cd05289">
    <property type="entry name" value="MDR_like_2"/>
    <property type="match status" value="1"/>
</dbReference>
<dbReference type="Pfam" id="PF08240">
    <property type="entry name" value="ADH_N"/>
    <property type="match status" value="1"/>
</dbReference>
<evidence type="ECO:0000313" key="3">
    <source>
        <dbReference type="Proteomes" id="UP000682308"/>
    </source>
</evidence>
<evidence type="ECO:0000313" key="2">
    <source>
        <dbReference type="EMBL" id="MBR8643495.1"/>
    </source>
</evidence>
<dbReference type="InterPro" id="IPR013154">
    <property type="entry name" value="ADH-like_N"/>
</dbReference>
<dbReference type="SMART" id="SM00829">
    <property type="entry name" value="PKS_ER"/>
    <property type="match status" value="1"/>
</dbReference>
<dbReference type="InterPro" id="IPR050700">
    <property type="entry name" value="YIM1/Zinc_Alcohol_DH_Fams"/>
</dbReference>
<dbReference type="PANTHER" id="PTHR11695:SF294">
    <property type="entry name" value="RETICULON-4-INTERACTING PROTEIN 1, MITOCHONDRIAL"/>
    <property type="match status" value="1"/>
</dbReference>
<evidence type="ECO:0000259" key="1">
    <source>
        <dbReference type="SMART" id="SM00829"/>
    </source>
</evidence>
<sequence length="303" mass="31526">MKAVRLTRTGGPEVLEVQEVPEPETAEKLVIKTAAAAVNPVDLATRSGQIPTSLPAVLGWDLAGTVAHAPAGSGFRTGDRVLAMTAQLGTGVGSMAEYVAFDPEYVAHVPQGMTLTDAAALPLAGVTAVQLLRRTPDRRGKRILLIGAQGGVGAHLAARLLDEASARTDLLVRPADHSAWQERRAGRPADGAVLTDPSQVEAGAYDMVIDAGGAPGLFEAVRPQGAFLTITPFSAPDPATRPDVAYTLIGVELDRDDLVGVAETAARGDGPSQETTVLPFEEAAEAHRRLESGGFRGKLVLVP</sequence>
<reference evidence="2 3" key="1">
    <citation type="submission" date="2021-04" db="EMBL/GenBank/DDBJ databases">
        <title>Characterization of the biosynthetic gene cluster of new lipopeptides with antitumor activity in the genome of the marine Streptomyces PHM034.</title>
        <authorList>
            <person name="Ceniceros A."/>
            <person name="Canedo L."/>
            <person name="Mendez C."/>
            <person name="Olano C."/>
            <person name="Schleissner C."/>
            <person name="Cuevas C."/>
            <person name="De La Calle F."/>
            <person name="Salas J.A."/>
        </authorList>
    </citation>
    <scope>NUCLEOTIDE SEQUENCE [LARGE SCALE GENOMIC DNA]</scope>
    <source>
        <strain evidence="2 3">PHM034</strain>
    </source>
</reference>
<name>A0A941FL49_9ACTN</name>
<comment type="caution">
    <text evidence="2">The sequence shown here is derived from an EMBL/GenBank/DDBJ whole genome shotgun (WGS) entry which is preliminary data.</text>
</comment>
<keyword evidence="3" id="KW-1185">Reference proteome</keyword>
<accession>A0A941FL49</accession>
<protein>
    <submittedName>
        <fullName evidence="2">NADP-dependent oxidoreductase</fullName>
    </submittedName>
</protein>
<dbReference type="Gene3D" id="3.90.180.10">
    <property type="entry name" value="Medium-chain alcohol dehydrogenases, catalytic domain"/>
    <property type="match status" value="1"/>
</dbReference>
<dbReference type="AlphaFoldDB" id="A0A941FL49"/>
<proteinExistence type="predicted"/>
<dbReference type="SUPFAM" id="SSF50129">
    <property type="entry name" value="GroES-like"/>
    <property type="match status" value="1"/>
</dbReference>